<evidence type="ECO:0000256" key="1">
    <source>
        <dbReference type="SAM" id="Phobius"/>
    </source>
</evidence>
<accession>V5AQT2</accession>
<comment type="caution">
    <text evidence="3">The sequence shown here is derived from an EMBL/GenBank/DDBJ whole genome shotgun (WGS) entry which is preliminary data.</text>
</comment>
<feature type="signal peptide" evidence="2">
    <location>
        <begin position="1"/>
        <end position="22"/>
    </location>
</feature>
<organism evidence="3 4">
    <name type="scientific">Trypanosoma cruzi Dm28c</name>
    <dbReference type="NCBI Taxonomy" id="1416333"/>
    <lineage>
        <taxon>Eukaryota</taxon>
        <taxon>Discoba</taxon>
        <taxon>Euglenozoa</taxon>
        <taxon>Kinetoplastea</taxon>
        <taxon>Metakinetoplastina</taxon>
        <taxon>Trypanosomatida</taxon>
        <taxon>Trypanosomatidae</taxon>
        <taxon>Trypanosoma</taxon>
        <taxon>Schizotrypanum</taxon>
    </lineage>
</organism>
<feature type="transmembrane region" description="Helical" evidence="1">
    <location>
        <begin position="41"/>
        <end position="69"/>
    </location>
</feature>
<dbReference type="OrthoDB" id="268520at2759"/>
<name>V5AQT2_TRYCR</name>
<evidence type="ECO:0000256" key="2">
    <source>
        <dbReference type="SAM" id="SignalP"/>
    </source>
</evidence>
<sequence>MRAARITSWSLLLLLLLVLSLTSRFLCVPHRVYMHFGSMSLFLLCCCCWFVCFVAFVHYIFFFVCLLLLTAVGNSKMGLEILEIDGSTPHPGVVIDGSVACRETNGGWVTLRSKSPLCGNQRQWAMKVIDQGEGTDGSGLMMGLLPSLSLQQEASMGNKYISELGGWCLSRAGDSYGSWKCDKMPFSTGCVVEFDWDGVSRTLYMVSGKRKAIGHIPNVSETDVLFPAFSMYYLNQKLSFV</sequence>
<reference evidence="3 4" key="1">
    <citation type="journal article" date="2014" name="Genome Announc.">
        <title>Trypanosoma cruzi Clone Dm28c Draft Genome Sequence.</title>
        <authorList>
            <person name="Grisard E.C."/>
            <person name="Teixeira S.M."/>
            <person name="de Almeida L.G."/>
            <person name="Stoco P.H."/>
            <person name="Gerber A.L."/>
            <person name="Talavera-Lopez C."/>
            <person name="Lima O.C."/>
            <person name="Andersson B."/>
            <person name="de Vasconcelos A.T."/>
        </authorList>
    </citation>
    <scope>NUCLEOTIDE SEQUENCE [LARGE SCALE GENOMIC DNA]</scope>
    <source>
        <strain evidence="3 4">Dm28c</strain>
    </source>
</reference>
<keyword evidence="2" id="KW-0732">Signal</keyword>
<protein>
    <recommendedName>
        <fullName evidence="5">B30.2/SPRY domain-containing protein</fullName>
    </recommendedName>
</protein>
<dbReference type="AlphaFoldDB" id="V5AQT2"/>
<keyword evidence="1" id="KW-0472">Membrane</keyword>
<dbReference type="Proteomes" id="UP000017861">
    <property type="component" value="Unassembled WGS sequence"/>
</dbReference>
<gene>
    <name evidence="3" type="ORF">TCDM_09114</name>
</gene>
<proteinExistence type="predicted"/>
<keyword evidence="1" id="KW-1133">Transmembrane helix</keyword>
<keyword evidence="1" id="KW-0812">Transmembrane</keyword>
<evidence type="ECO:0000313" key="4">
    <source>
        <dbReference type="Proteomes" id="UP000017861"/>
    </source>
</evidence>
<dbReference type="VEuPathDB" id="TriTrypDB:TCDM_09114"/>
<evidence type="ECO:0008006" key="5">
    <source>
        <dbReference type="Google" id="ProtNLM"/>
    </source>
</evidence>
<dbReference type="EMBL" id="AYLP01000142">
    <property type="protein sequence ID" value="ESS63110.1"/>
    <property type="molecule type" value="Genomic_DNA"/>
</dbReference>
<feature type="chain" id="PRO_5004730992" description="B30.2/SPRY domain-containing protein" evidence="2">
    <location>
        <begin position="23"/>
        <end position="241"/>
    </location>
</feature>
<evidence type="ECO:0000313" key="3">
    <source>
        <dbReference type="EMBL" id="ESS63110.1"/>
    </source>
</evidence>